<organism evidence="10 11">
    <name type="scientific">Sphingobacterium wenxiniae</name>
    <dbReference type="NCBI Taxonomy" id="683125"/>
    <lineage>
        <taxon>Bacteria</taxon>
        <taxon>Pseudomonadati</taxon>
        <taxon>Bacteroidota</taxon>
        <taxon>Sphingobacteriia</taxon>
        <taxon>Sphingobacteriales</taxon>
        <taxon>Sphingobacteriaceae</taxon>
        <taxon>Sphingobacterium</taxon>
    </lineage>
</organism>
<dbReference type="PROSITE" id="PS50110">
    <property type="entry name" value="RESPONSE_REGULATORY"/>
    <property type="match status" value="3"/>
</dbReference>
<dbReference type="InterPro" id="IPR036890">
    <property type="entry name" value="HATPase_C_sf"/>
</dbReference>
<dbReference type="AlphaFoldDB" id="A0A1I6VI59"/>
<keyword evidence="7" id="KW-0472">Membrane</keyword>
<keyword evidence="11" id="KW-1185">Reference proteome</keyword>
<evidence type="ECO:0000256" key="4">
    <source>
        <dbReference type="ARBA" id="ARBA00023012"/>
    </source>
</evidence>
<feature type="domain" description="Response regulatory" evidence="9">
    <location>
        <begin position="1026"/>
        <end position="1144"/>
    </location>
</feature>
<dbReference type="EMBL" id="FOZZ01000014">
    <property type="protein sequence ID" value="SFT13349.1"/>
    <property type="molecule type" value="Genomic_DNA"/>
</dbReference>
<feature type="modified residue" description="4-aspartylphosphate" evidence="5">
    <location>
        <position position="803"/>
    </location>
</feature>
<keyword evidence="6" id="KW-0175">Coiled coil</keyword>
<feature type="transmembrane region" description="Helical" evidence="7">
    <location>
        <begin position="12"/>
        <end position="32"/>
    </location>
</feature>
<evidence type="ECO:0000256" key="2">
    <source>
        <dbReference type="ARBA" id="ARBA00012438"/>
    </source>
</evidence>
<keyword evidence="7" id="KW-0812">Transmembrane</keyword>
<keyword evidence="3 5" id="KW-0597">Phosphoprotein</keyword>
<dbReference type="Gene3D" id="1.10.287.130">
    <property type="match status" value="1"/>
</dbReference>
<evidence type="ECO:0000313" key="11">
    <source>
        <dbReference type="Proteomes" id="UP000198785"/>
    </source>
</evidence>
<dbReference type="Pfam" id="PF00072">
    <property type="entry name" value="Response_reg"/>
    <property type="match status" value="3"/>
</dbReference>
<feature type="transmembrane region" description="Helical" evidence="7">
    <location>
        <begin position="182"/>
        <end position="202"/>
    </location>
</feature>
<dbReference type="PROSITE" id="PS50109">
    <property type="entry name" value="HIS_KIN"/>
    <property type="match status" value="1"/>
</dbReference>
<dbReference type="Gene3D" id="3.30.450.40">
    <property type="match status" value="1"/>
</dbReference>
<evidence type="ECO:0000256" key="5">
    <source>
        <dbReference type="PROSITE-ProRule" id="PRU00169"/>
    </source>
</evidence>
<evidence type="ECO:0000256" key="7">
    <source>
        <dbReference type="SAM" id="Phobius"/>
    </source>
</evidence>
<feature type="domain" description="Response regulatory" evidence="9">
    <location>
        <begin position="754"/>
        <end position="868"/>
    </location>
</feature>
<dbReference type="SUPFAM" id="SSF55874">
    <property type="entry name" value="ATPase domain of HSP90 chaperone/DNA topoisomerase II/histidine kinase"/>
    <property type="match status" value="1"/>
</dbReference>
<feature type="coiled-coil region" evidence="6">
    <location>
        <begin position="395"/>
        <end position="488"/>
    </location>
</feature>
<accession>A0A1I6VI59</accession>
<feature type="modified residue" description="4-aspartylphosphate" evidence="5">
    <location>
        <position position="1077"/>
    </location>
</feature>
<evidence type="ECO:0000256" key="6">
    <source>
        <dbReference type="SAM" id="Coils"/>
    </source>
</evidence>
<dbReference type="Gene3D" id="3.30.565.10">
    <property type="entry name" value="Histidine kinase-like ATPase, C-terminal domain"/>
    <property type="match status" value="1"/>
</dbReference>
<dbReference type="InterPro" id="IPR029016">
    <property type="entry name" value="GAF-like_dom_sf"/>
</dbReference>
<feature type="modified residue" description="4-aspartylphosphate" evidence="5">
    <location>
        <position position="927"/>
    </location>
</feature>
<evidence type="ECO:0000256" key="1">
    <source>
        <dbReference type="ARBA" id="ARBA00000085"/>
    </source>
</evidence>
<dbReference type="Proteomes" id="UP000198785">
    <property type="component" value="Unassembled WGS sequence"/>
</dbReference>
<dbReference type="SMART" id="SM00387">
    <property type="entry name" value="HATPase_c"/>
    <property type="match status" value="1"/>
</dbReference>
<dbReference type="InterPro" id="IPR003661">
    <property type="entry name" value="HisK_dim/P_dom"/>
</dbReference>
<dbReference type="PRINTS" id="PR00344">
    <property type="entry name" value="BCTRLSENSOR"/>
</dbReference>
<proteinExistence type="predicted"/>
<dbReference type="OrthoDB" id="9811889at2"/>
<dbReference type="CDD" id="cd17546">
    <property type="entry name" value="REC_hyHK_CKI1_RcsC-like"/>
    <property type="match status" value="1"/>
</dbReference>
<feature type="domain" description="Histidine kinase" evidence="8">
    <location>
        <begin position="495"/>
        <end position="715"/>
    </location>
</feature>
<evidence type="ECO:0000313" key="10">
    <source>
        <dbReference type="EMBL" id="SFT13349.1"/>
    </source>
</evidence>
<dbReference type="Pfam" id="PF02518">
    <property type="entry name" value="HATPase_c"/>
    <property type="match status" value="1"/>
</dbReference>
<dbReference type="SUPFAM" id="SSF52172">
    <property type="entry name" value="CheY-like"/>
    <property type="match status" value="3"/>
</dbReference>
<name>A0A1I6VI59_9SPHI</name>
<keyword evidence="7" id="KW-1133">Transmembrane helix</keyword>
<evidence type="ECO:0000256" key="3">
    <source>
        <dbReference type="ARBA" id="ARBA00022553"/>
    </source>
</evidence>
<dbReference type="FunFam" id="3.30.565.10:FF:000010">
    <property type="entry name" value="Sensor histidine kinase RcsC"/>
    <property type="match status" value="1"/>
</dbReference>
<keyword evidence="10" id="KW-0808">Transferase</keyword>
<dbReference type="SMART" id="SM00388">
    <property type="entry name" value="HisKA"/>
    <property type="match status" value="1"/>
</dbReference>
<dbReference type="PANTHER" id="PTHR45339">
    <property type="entry name" value="HYBRID SIGNAL TRANSDUCTION HISTIDINE KINASE J"/>
    <property type="match status" value="1"/>
</dbReference>
<dbReference type="PANTHER" id="PTHR45339:SF1">
    <property type="entry name" value="HYBRID SIGNAL TRANSDUCTION HISTIDINE KINASE J"/>
    <property type="match status" value="1"/>
</dbReference>
<sequence>MKHKQRLIRWELVIAVAIAYAIVLSASFYFYYSMSANMDRIQATTYDAQEKLGILHAIESQMLEVEQLKTRYFVLDDQLSFQNIATSRDEIEDAIRNLRAGYESTSLLSKQIDNLESTIAPIINLTEVERQKNEDFDKNKRDLIAEHSRVSRHITTIREALISLRNTQNDAIYAAANRTKTLAYVAIGLPLLFILYIASRVIRINKQLRINNHAAEELNKEYKVAQEKINMTNWVLKEVNILNEKLNGIDDERKIAKIGFETIRHSTKFLAGAFYIKKSDTQEYILHEHVGIDNKNGHLSSFIDGEGLRGLATNNQEMIILDQDPTQDTIRSSSTIASDVLKKIILVPFVYEHRSWGLLEIGVDFQSENELEKVTKYLQRVMRTLAMSIKFGQEHTLLESLFEETQQQTEELEAQQEELRITNEELVYKTNLLEASEEELRVQQEELQQANQELQDKAQLLETRNNDLHQAQQTVEQKIQEVEQASRYKSEFMANMSHELRTPLNSILILAKLLRDNKEKNLYDDQVKYASVIHSAGSDLLSLINSILDLAKIESGKVELSFEQIQTTFFAKTLENLFAATAQEKDITFNIDIDPSTPVEFVSDEYRLEQILKNFLSNAFKFTERKGHVQFAITSDQEHITFTVTDDGKGIAPDKQAIIFEAFRQEDGSTSRKYGGTGLGLSISREIASLLGGKITLKSEIDKGSSFSLIIPFKHTAPTDTPIETVAFIPEEKKEVQPIHSFNKKNEDSNVGKTLLIVEDDVNFAEILREFAVQAGFKAILAHDGTTGLQKAKELKPNAIILDVMLPLSDGWEVLRTLKADVETKHIPVHMMSAANFDQREFIEHGAIGFLSKPVSESAIQRTFENIHLNIKEGVKRILLIEDQEFQSEVIKSAFAEQNINVIQAFTAQSGLTKLTEDKNIDCVILDIKLPDANGLDVLDAIKSMENHRETPIIINTAYDLSQEQIDNIHQYTKAMVLKSSKSNSRLIDEVTLFLNKLNSDNYAPLKNTEKLEQITPLQDTLKGKHVLIADDDMRNVFALTTALQQYDMQVEIANNGIEAVEIVNNPDTAIDIVLMDIMMPQMDGYEAIRNIRKDKRHAHLPIIAVTAKAMKGDREKSIQIGANDYISKPIDMDKLVSLIRVWLS</sequence>
<dbReference type="CDD" id="cd00082">
    <property type="entry name" value="HisKA"/>
    <property type="match status" value="1"/>
</dbReference>
<dbReference type="InterPro" id="IPR005467">
    <property type="entry name" value="His_kinase_dom"/>
</dbReference>
<evidence type="ECO:0000259" key="8">
    <source>
        <dbReference type="PROSITE" id="PS50109"/>
    </source>
</evidence>
<dbReference type="Gene3D" id="3.40.50.2300">
    <property type="match status" value="3"/>
</dbReference>
<dbReference type="Pfam" id="PF00512">
    <property type="entry name" value="HisKA"/>
    <property type="match status" value="1"/>
</dbReference>
<dbReference type="InterPro" id="IPR036097">
    <property type="entry name" value="HisK_dim/P_sf"/>
</dbReference>
<comment type="catalytic activity">
    <reaction evidence="1">
        <text>ATP + protein L-histidine = ADP + protein N-phospho-L-histidine.</text>
        <dbReference type="EC" id="2.7.13.3"/>
    </reaction>
</comment>
<dbReference type="CDD" id="cd16922">
    <property type="entry name" value="HATPase_EvgS-ArcB-TorS-like"/>
    <property type="match status" value="1"/>
</dbReference>
<gene>
    <name evidence="10" type="ORF">SAMN05660206_11418</name>
</gene>
<keyword evidence="10" id="KW-0418">Kinase</keyword>
<evidence type="ECO:0000259" key="9">
    <source>
        <dbReference type="PROSITE" id="PS50110"/>
    </source>
</evidence>
<dbReference type="InterPro" id="IPR011006">
    <property type="entry name" value="CheY-like_superfamily"/>
</dbReference>
<dbReference type="STRING" id="683125.SAMN05660206_11418"/>
<dbReference type="InterPro" id="IPR001789">
    <property type="entry name" value="Sig_transdc_resp-reg_receiver"/>
</dbReference>
<dbReference type="SMART" id="SM00448">
    <property type="entry name" value="REC"/>
    <property type="match status" value="3"/>
</dbReference>
<protein>
    <recommendedName>
        <fullName evidence="2">histidine kinase</fullName>
        <ecNumber evidence="2">2.7.13.3</ecNumber>
    </recommendedName>
</protein>
<dbReference type="RefSeq" id="WP_093367287.1">
    <property type="nucleotide sequence ID" value="NZ_FOZZ01000014.1"/>
</dbReference>
<dbReference type="SUPFAM" id="SSF47384">
    <property type="entry name" value="Homodimeric domain of signal transducing histidine kinase"/>
    <property type="match status" value="1"/>
</dbReference>
<dbReference type="GO" id="GO:0000155">
    <property type="term" value="F:phosphorelay sensor kinase activity"/>
    <property type="evidence" value="ECO:0007669"/>
    <property type="project" value="InterPro"/>
</dbReference>
<dbReference type="EC" id="2.7.13.3" evidence="2"/>
<dbReference type="InterPro" id="IPR004358">
    <property type="entry name" value="Sig_transdc_His_kin-like_C"/>
</dbReference>
<reference evidence="10 11" key="1">
    <citation type="submission" date="2016-10" db="EMBL/GenBank/DDBJ databases">
        <authorList>
            <person name="de Groot N.N."/>
        </authorList>
    </citation>
    <scope>NUCLEOTIDE SEQUENCE [LARGE SCALE GENOMIC DNA]</scope>
    <source>
        <strain evidence="10 11">DSM 22789</strain>
    </source>
</reference>
<feature type="domain" description="Response regulatory" evidence="9">
    <location>
        <begin position="877"/>
        <end position="994"/>
    </location>
</feature>
<keyword evidence="4" id="KW-0902">Two-component regulatory system</keyword>
<dbReference type="InterPro" id="IPR003594">
    <property type="entry name" value="HATPase_dom"/>
</dbReference>
<dbReference type="CDD" id="cd17574">
    <property type="entry name" value="REC_OmpR"/>
    <property type="match status" value="1"/>
</dbReference>